<sequence>MSTAKRSRRRTTEARSASPLPASKRLKTTTSSHVATKSGLGFLVDEDARAGTKLEARLTNGVPGMKTTRVDESHALVAPDTRDEDGAGKVNGTPHEIIDISSAEEESSAYESEDDGLKAAGSTAITGPNGKAVMNGHVPDSEDDGDAKIGAEDDRMEDVQEQGGVNGGEGGELEAEPSFGDMLQARHPDPIDVQASFPGNAADRSALVPTSSNRALAAPSTTSLGTVLTQALKTNDKDLLESCFQVTDLPSIRSTIQRLQSQHASTLLQRLAERIHKRPGRTSNLMVWVQWTLVTHGGYLATQPEVMKKLKALGQVVQERASGLQPLLHLKGKLDLLSAQLELRRNMQAASRAAHATDEDDEEAVLYIEGQEDDWSDDDNDVAMEDRMNGKMLEPPIPKSAGQTATPESDLSDSDDDVSHDDMPNGVAHESDDESDEGDGEEAGEGLIDEEAEETSDDDADEASSNDDADSAPESVADTEPSDDESEPEVKQPQPKHLNRKR</sequence>
<dbReference type="EMBL" id="JAVFHQ010000009">
    <property type="protein sequence ID" value="KAK4547991.1"/>
    <property type="molecule type" value="Genomic_DNA"/>
</dbReference>
<keyword evidence="2" id="KW-0539">Nucleus</keyword>
<feature type="compositionally biased region" description="Acidic residues" evidence="4">
    <location>
        <begin position="431"/>
        <end position="471"/>
    </location>
</feature>
<comment type="similarity">
    <text evidence="3">Belongs to the UTP5 family.</text>
</comment>
<keyword evidence="7" id="KW-1185">Reference proteome</keyword>
<feature type="compositionally biased region" description="Basic and acidic residues" evidence="4">
    <location>
        <begin position="68"/>
        <end position="87"/>
    </location>
</feature>
<evidence type="ECO:0000256" key="3">
    <source>
        <dbReference type="ARBA" id="ARBA00038335"/>
    </source>
</evidence>
<evidence type="ECO:0000256" key="4">
    <source>
        <dbReference type="SAM" id="MobiDB-lite"/>
    </source>
</evidence>
<feature type="region of interest" description="Disordered" evidence="4">
    <location>
        <begin position="391"/>
        <end position="502"/>
    </location>
</feature>
<dbReference type="InterPro" id="IPR007148">
    <property type="entry name" value="SSU_processome_Utp12"/>
</dbReference>
<feature type="compositionally biased region" description="Basic and acidic residues" evidence="4">
    <location>
        <begin position="46"/>
        <end position="56"/>
    </location>
</feature>
<dbReference type="GO" id="GO:0005730">
    <property type="term" value="C:nucleolus"/>
    <property type="evidence" value="ECO:0007669"/>
    <property type="project" value="TreeGrafter"/>
</dbReference>
<dbReference type="PANTHER" id="PTHR44267">
    <property type="entry name" value="WD REPEAT-CONTAINING PROTEIN 43"/>
    <property type="match status" value="1"/>
</dbReference>
<evidence type="ECO:0000313" key="6">
    <source>
        <dbReference type="EMBL" id="KAK4547991.1"/>
    </source>
</evidence>
<dbReference type="AlphaFoldDB" id="A0AAV9JRB0"/>
<reference evidence="6 7" key="1">
    <citation type="submission" date="2021-11" db="EMBL/GenBank/DDBJ databases">
        <title>Black yeast isolated from Biological Soil Crust.</title>
        <authorList>
            <person name="Kurbessoian T."/>
        </authorList>
    </citation>
    <scope>NUCLEOTIDE SEQUENCE [LARGE SCALE GENOMIC DNA]</scope>
    <source>
        <strain evidence="6 7">CCFEE 5522</strain>
    </source>
</reference>
<feature type="compositionally biased region" description="Acidic residues" evidence="4">
    <location>
        <begin position="410"/>
        <end position="419"/>
    </location>
</feature>
<organism evidence="6 7">
    <name type="scientific">Oleoguttula mirabilis</name>
    <dbReference type="NCBI Taxonomy" id="1507867"/>
    <lineage>
        <taxon>Eukaryota</taxon>
        <taxon>Fungi</taxon>
        <taxon>Dikarya</taxon>
        <taxon>Ascomycota</taxon>
        <taxon>Pezizomycotina</taxon>
        <taxon>Dothideomycetes</taxon>
        <taxon>Dothideomycetidae</taxon>
        <taxon>Mycosphaerellales</taxon>
        <taxon>Teratosphaeriaceae</taxon>
        <taxon>Oleoguttula</taxon>
    </lineage>
</organism>
<comment type="subcellular location">
    <subcellularLocation>
        <location evidence="1">Nucleus</location>
    </subcellularLocation>
</comment>
<dbReference type="Proteomes" id="UP001324427">
    <property type="component" value="Unassembled WGS sequence"/>
</dbReference>
<proteinExistence type="inferred from homology"/>
<evidence type="ECO:0000313" key="7">
    <source>
        <dbReference type="Proteomes" id="UP001324427"/>
    </source>
</evidence>
<evidence type="ECO:0000256" key="2">
    <source>
        <dbReference type="ARBA" id="ARBA00023242"/>
    </source>
</evidence>
<feature type="compositionally biased region" description="Acidic residues" evidence="4">
    <location>
        <begin position="102"/>
        <end position="114"/>
    </location>
</feature>
<dbReference type="GO" id="GO:0000462">
    <property type="term" value="P:maturation of SSU-rRNA from tricistronic rRNA transcript (SSU-rRNA, 5.8S rRNA, LSU-rRNA)"/>
    <property type="evidence" value="ECO:0007669"/>
    <property type="project" value="TreeGrafter"/>
</dbReference>
<comment type="caution">
    <text evidence="6">The sequence shown here is derived from an EMBL/GenBank/DDBJ whole genome shotgun (WGS) entry which is preliminary data.</text>
</comment>
<evidence type="ECO:0000256" key="1">
    <source>
        <dbReference type="ARBA" id="ARBA00004123"/>
    </source>
</evidence>
<accession>A0AAV9JRB0</accession>
<dbReference type="InterPro" id="IPR052414">
    <property type="entry name" value="U3_snoRNA-assoc_WDR"/>
</dbReference>
<dbReference type="Pfam" id="PF04003">
    <property type="entry name" value="Utp12"/>
    <property type="match status" value="1"/>
</dbReference>
<name>A0AAV9JRB0_9PEZI</name>
<feature type="region of interest" description="Disordered" evidence="4">
    <location>
        <begin position="1"/>
        <end position="176"/>
    </location>
</feature>
<gene>
    <name evidence="6" type="ORF">LTR36_010711</name>
</gene>
<feature type="domain" description="Small-subunit processome Utp12" evidence="5">
    <location>
        <begin position="235"/>
        <end position="338"/>
    </location>
</feature>
<dbReference type="PANTHER" id="PTHR44267:SF1">
    <property type="entry name" value="WD REPEAT-CONTAINING PROTEIN 43"/>
    <property type="match status" value="1"/>
</dbReference>
<evidence type="ECO:0000259" key="5">
    <source>
        <dbReference type="Pfam" id="PF04003"/>
    </source>
</evidence>
<protein>
    <recommendedName>
        <fullName evidence="5">Small-subunit processome Utp12 domain-containing protein</fullName>
    </recommendedName>
</protein>